<keyword evidence="1" id="KW-0863">Zinc-finger</keyword>
<proteinExistence type="predicted"/>
<dbReference type="OrthoDB" id="119028at2759"/>
<accession>A0A813UXN3</accession>
<comment type="caution">
    <text evidence="3">The sequence shown here is derived from an EMBL/GenBank/DDBJ whole genome shotgun (WGS) entry which is preliminary data.</text>
</comment>
<protein>
    <recommendedName>
        <fullName evidence="2">SWIM-type domain-containing protein</fullName>
    </recommendedName>
</protein>
<sequence length="187" mass="22371">MLQLTIKKFPITVKSLKKFPVILIIKNWSIDRSSEMDKIKEFYVMPEFTTELWDATDEFIASKPKIKYIKDHDLYFNADVQTCNESFELVFEMLDCKISGCQCFREHYDFDQFILVNREIKRVYVNNSKWEFSTCTCKDYLKEYICKHIIAVTTKLKLNSIDYSYKDIGNKAKKGRKEQAKEWFVKQ</sequence>
<dbReference type="PROSITE" id="PS50966">
    <property type="entry name" value="ZF_SWIM"/>
    <property type="match status" value="1"/>
</dbReference>
<gene>
    <name evidence="3" type="ORF">OXX778_LOCUS8070</name>
</gene>
<dbReference type="EMBL" id="CAJNOC010001080">
    <property type="protein sequence ID" value="CAF0833110.1"/>
    <property type="molecule type" value="Genomic_DNA"/>
</dbReference>
<dbReference type="Pfam" id="PF04434">
    <property type="entry name" value="SWIM"/>
    <property type="match status" value="1"/>
</dbReference>
<keyword evidence="1" id="KW-0862">Zinc</keyword>
<dbReference type="InterPro" id="IPR007527">
    <property type="entry name" value="Znf_SWIM"/>
</dbReference>
<evidence type="ECO:0000313" key="3">
    <source>
        <dbReference type="EMBL" id="CAF0833110.1"/>
    </source>
</evidence>
<name>A0A813UXN3_9BILA</name>
<feature type="domain" description="SWIM-type" evidence="2">
    <location>
        <begin position="121"/>
        <end position="157"/>
    </location>
</feature>
<evidence type="ECO:0000259" key="2">
    <source>
        <dbReference type="PROSITE" id="PS50966"/>
    </source>
</evidence>
<reference evidence="3" key="1">
    <citation type="submission" date="2021-02" db="EMBL/GenBank/DDBJ databases">
        <authorList>
            <person name="Nowell W R."/>
        </authorList>
    </citation>
    <scope>NUCLEOTIDE SEQUENCE</scope>
    <source>
        <strain evidence="3">Ploen Becks lab</strain>
    </source>
</reference>
<evidence type="ECO:0000313" key="4">
    <source>
        <dbReference type="Proteomes" id="UP000663879"/>
    </source>
</evidence>
<organism evidence="3 4">
    <name type="scientific">Brachionus calyciflorus</name>
    <dbReference type="NCBI Taxonomy" id="104777"/>
    <lineage>
        <taxon>Eukaryota</taxon>
        <taxon>Metazoa</taxon>
        <taxon>Spiralia</taxon>
        <taxon>Gnathifera</taxon>
        <taxon>Rotifera</taxon>
        <taxon>Eurotatoria</taxon>
        <taxon>Monogononta</taxon>
        <taxon>Pseudotrocha</taxon>
        <taxon>Ploima</taxon>
        <taxon>Brachionidae</taxon>
        <taxon>Brachionus</taxon>
    </lineage>
</organism>
<dbReference type="AlphaFoldDB" id="A0A813UXN3"/>
<dbReference type="GO" id="GO:0008270">
    <property type="term" value="F:zinc ion binding"/>
    <property type="evidence" value="ECO:0007669"/>
    <property type="project" value="UniProtKB-KW"/>
</dbReference>
<evidence type="ECO:0000256" key="1">
    <source>
        <dbReference type="PROSITE-ProRule" id="PRU00325"/>
    </source>
</evidence>
<keyword evidence="1" id="KW-0479">Metal-binding</keyword>
<keyword evidence="4" id="KW-1185">Reference proteome</keyword>
<dbReference type="Proteomes" id="UP000663879">
    <property type="component" value="Unassembled WGS sequence"/>
</dbReference>